<evidence type="ECO:0000313" key="1">
    <source>
        <dbReference type="EMBL" id="KAK7392074.1"/>
    </source>
</evidence>
<sequence length="77" mass="8709">MLGKQTNLLVASWLMKQYFTSILNSHRFFSPVDPETIFTISTSCPSIKMFVSLPYSATAAQHMFKINAMSVCVLQKM</sequence>
<evidence type="ECO:0000313" key="2">
    <source>
        <dbReference type="Proteomes" id="UP001386955"/>
    </source>
</evidence>
<keyword evidence="2" id="KW-1185">Reference proteome</keyword>
<organism evidence="1 2">
    <name type="scientific">Psophocarpus tetragonolobus</name>
    <name type="common">Winged bean</name>
    <name type="synonym">Dolichos tetragonolobus</name>
    <dbReference type="NCBI Taxonomy" id="3891"/>
    <lineage>
        <taxon>Eukaryota</taxon>
        <taxon>Viridiplantae</taxon>
        <taxon>Streptophyta</taxon>
        <taxon>Embryophyta</taxon>
        <taxon>Tracheophyta</taxon>
        <taxon>Spermatophyta</taxon>
        <taxon>Magnoliopsida</taxon>
        <taxon>eudicotyledons</taxon>
        <taxon>Gunneridae</taxon>
        <taxon>Pentapetalae</taxon>
        <taxon>rosids</taxon>
        <taxon>fabids</taxon>
        <taxon>Fabales</taxon>
        <taxon>Fabaceae</taxon>
        <taxon>Papilionoideae</taxon>
        <taxon>50 kb inversion clade</taxon>
        <taxon>NPAAA clade</taxon>
        <taxon>indigoferoid/millettioid clade</taxon>
        <taxon>Phaseoleae</taxon>
        <taxon>Psophocarpus</taxon>
    </lineage>
</organism>
<proteinExistence type="predicted"/>
<reference evidence="1 2" key="1">
    <citation type="submission" date="2024-01" db="EMBL/GenBank/DDBJ databases">
        <title>The genomes of 5 underutilized Papilionoideae crops provide insights into root nodulation and disease resistanc.</title>
        <authorList>
            <person name="Jiang F."/>
        </authorList>
    </citation>
    <scope>NUCLEOTIDE SEQUENCE [LARGE SCALE GENOMIC DNA]</scope>
    <source>
        <strain evidence="1">DUOXIRENSHENG_FW03</strain>
        <tissue evidence="1">Leaves</tissue>
    </source>
</reference>
<accession>A0AAN9S9I4</accession>
<dbReference type="AlphaFoldDB" id="A0AAN9S9I4"/>
<gene>
    <name evidence="1" type="ORF">VNO78_20501</name>
</gene>
<name>A0AAN9S9I4_PSOTE</name>
<comment type="caution">
    <text evidence="1">The sequence shown here is derived from an EMBL/GenBank/DDBJ whole genome shotgun (WGS) entry which is preliminary data.</text>
</comment>
<dbReference type="EMBL" id="JAYMYS010000005">
    <property type="protein sequence ID" value="KAK7392074.1"/>
    <property type="molecule type" value="Genomic_DNA"/>
</dbReference>
<dbReference type="Proteomes" id="UP001386955">
    <property type="component" value="Unassembled WGS sequence"/>
</dbReference>
<protein>
    <submittedName>
        <fullName evidence="1">Uncharacterized protein</fullName>
    </submittedName>
</protein>